<feature type="compositionally biased region" description="Polar residues" evidence="1">
    <location>
        <begin position="59"/>
        <end position="77"/>
    </location>
</feature>
<feature type="region of interest" description="Disordered" evidence="1">
    <location>
        <begin position="32"/>
        <end position="84"/>
    </location>
</feature>
<dbReference type="OrthoDB" id="5600002at2759"/>
<gene>
    <name evidence="2" type="ORF">EVAR_41556_1</name>
</gene>
<protein>
    <submittedName>
        <fullName evidence="2">Uncharacterized protein</fullName>
    </submittedName>
</protein>
<sequence>MCIARGASDICRVSHPGGENMYTLMKPVGAGALGTEFPLGAEHGPPAQHLPQPPAPEGDTTTRNNSPEPKRGSTQTYPEMMNVVDHSYSCDMRTRMI</sequence>
<accession>A0A4C1XYX3</accession>
<dbReference type="Proteomes" id="UP000299102">
    <property type="component" value="Unassembled WGS sequence"/>
</dbReference>
<evidence type="ECO:0000313" key="3">
    <source>
        <dbReference type="Proteomes" id="UP000299102"/>
    </source>
</evidence>
<comment type="caution">
    <text evidence="2">The sequence shown here is derived from an EMBL/GenBank/DDBJ whole genome shotgun (WGS) entry which is preliminary data.</text>
</comment>
<organism evidence="2 3">
    <name type="scientific">Eumeta variegata</name>
    <name type="common">Bagworm moth</name>
    <name type="synonym">Eumeta japonica</name>
    <dbReference type="NCBI Taxonomy" id="151549"/>
    <lineage>
        <taxon>Eukaryota</taxon>
        <taxon>Metazoa</taxon>
        <taxon>Ecdysozoa</taxon>
        <taxon>Arthropoda</taxon>
        <taxon>Hexapoda</taxon>
        <taxon>Insecta</taxon>
        <taxon>Pterygota</taxon>
        <taxon>Neoptera</taxon>
        <taxon>Endopterygota</taxon>
        <taxon>Lepidoptera</taxon>
        <taxon>Glossata</taxon>
        <taxon>Ditrysia</taxon>
        <taxon>Tineoidea</taxon>
        <taxon>Psychidae</taxon>
        <taxon>Oiketicinae</taxon>
        <taxon>Eumeta</taxon>
    </lineage>
</organism>
<dbReference type="EMBL" id="BGZK01001025">
    <property type="protein sequence ID" value="GBP68818.1"/>
    <property type="molecule type" value="Genomic_DNA"/>
</dbReference>
<keyword evidence="3" id="KW-1185">Reference proteome</keyword>
<name>A0A4C1XYX3_EUMVA</name>
<dbReference type="AlphaFoldDB" id="A0A4C1XYX3"/>
<evidence type="ECO:0000313" key="2">
    <source>
        <dbReference type="EMBL" id="GBP68818.1"/>
    </source>
</evidence>
<proteinExistence type="predicted"/>
<reference evidence="2 3" key="1">
    <citation type="journal article" date="2019" name="Commun. Biol.">
        <title>The bagworm genome reveals a unique fibroin gene that provides high tensile strength.</title>
        <authorList>
            <person name="Kono N."/>
            <person name="Nakamura H."/>
            <person name="Ohtoshi R."/>
            <person name="Tomita M."/>
            <person name="Numata K."/>
            <person name="Arakawa K."/>
        </authorList>
    </citation>
    <scope>NUCLEOTIDE SEQUENCE [LARGE SCALE GENOMIC DNA]</scope>
</reference>
<evidence type="ECO:0000256" key="1">
    <source>
        <dbReference type="SAM" id="MobiDB-lite"/>
    </source>
</evidence>